<feature type="transmembrane region" description="Helical" evidence="6">
    <location>
        <begin position="83"/>
        <end position="108"/>
    </location>
</feature>
<evidence type="ECO:0000313" key="9">
    <source>
        <dbReference type="Proteomes" id="UP000663828"/>
    </source>
</evidence>
<feature type="transmembrane region" description="Helical" evidence="6">
    <location>
        <begin position="320"/>
        <end position="338"/>
    </location>
</feature>
<evidence type="ECO:0000256" key="4">
    <source>
        <dbReference type="ARBA" id="ARBA00023136"/>
    </source>
</evidence>
<name>A0A814ZXA0_ADIRI</name>
<dbReference type="PROSITE" id="PS50262">
    <property type="entry name" value="G_PROTEIN_RECEP_F1_2"/>
    <property type="match status" value="1"/>
</dbReference>
<dbReference type="GO" id="GO:0016020">
    <property type="term" value="C:membrane"/>
    <property type="evidence" value="ECO:0007669"/>
    <property type="project" value="UniProtKB-SubCell"/>
</dbReference>
<keyword evidence="2 6" id="KW-0812">Transmembrane</keyword>
<accession>A0A814ZXA0</accession>
<evidence type="ECO:0000256" key="2">
    <source>
        <dbReference type="ARBA" id="ARBA00022692"/>
    </source>
</evidence>
<feature type="region of interest" description="Disordered" evidence="5">
    <location>
        <begin position="425"/>
        <end position="453"/>
    </location>
</feature>
<gene>
    <name evidence="8" type="ORF">XAT740_LOCUS26072</name>
</gene>
<dbReference type="InterPro" id="IPR017452">
    <property type="entry name" value="GPCR_Rhodpsn_7TM"/>
</dbReference>
<dbReference type="Proteomes" id="UP000663828">
    <property type="component" value="Unassembled WGS sequence"/>
</dbReference>
<proteinExistence type="predicted"/>
<evidence type="ECO:0000256" key="6">
    <source>
        <dbReference type="SAM" id="Phobius"/>
    </source>
</evidence>
<keyword evidence="4 6" id="KW-0472">Membrane</keyword>
<feature type="transmembrane region" description="Helical" evidence="6">
    <location>
        <begin position="12"/>
        <end position="35"/>
    </location>
</feature>
<dbReference type="Gene3D" id="1.20.1070.10">
    <property type="entry name" value="Rhodopsin 7-helix transmembrane proteins"/>
    <property type="match status" value="1"/>
</dbReference>
<feature type="transmembrane region" description="Helical" evidence="6">
    <location>
        <begin position="190"/>
        <end position="213"/>
    </location>
</feature>
<sequence>MLNWFSRISTWLFIEMIATLILVILNLIIPMLMIFSSYRNIVNFYFSSVALASSLINTLYLFYLVQSLRSKVLLDINCRAIYYLQASCIVVLAYTVTAMHANFVLSLFPSSTKTQRTCSQSCGATLRRFFRRFCFCLVLCVWSFSFTSTIPLLYTIDSNEKAPKPVYCPGTTQISYLEEWFDRNRFTQTVVFYLIPLLISSFLTMVAILKIFYDCFQYIFLRIKMSRCSPCRRRYASYQEQSDSTSYSATLLQTLGLADGSDIQNNVNRTAADDTTTSPLRNSSVQACGRWISTTFLRLLLVLSCCLLACIYPIAMRFYLIYFSVLVPLVFAVLNYSFGQLTPNQEQQQQQEQRQQRDRQAQAQPSIAVENQHADVTNSVPRSSIATYSSLNLNVSKSPATVTPVITDRDEQFELRSSLIGNFSTENEETSTYRSGSSTPISAQNNRLTPSGQNKRKYFANHLYENTRSLLAKSNV</sequence>
<keyword evidence="9" id="KW-1185">Reference proteome</keyword>
<evidence type="ECO:0000256" key="3">
    <source>
        <dbReference type="ARBA" id="ARBA00022989"/>
    </source>
</evidence>
<evidence type="ECO:0000256" key="5">
    <source>
        <dbReference type="SAM" id="MobiDB-lite"/>
    </source>
</evidence>
<evidence type="ECO:0000256" key="1">
    <source>
        <dbReference type="ARBA" id="ARBA00004370"/>
    </source>
</evidence>
<organism evidence="8 9">
    <name type="scientific">Adineta ricciae</name>
    <name type="common">Rotifer</name>
    <dbReference type="NCBI Taxonomy" id="249248"/>
    <lineage>
        <taxon>Eukaryota</taxon>
        <taxon>Metazoa</taxon>
        <taxon>Spiralia</taxon>
        <taxon>Gnathifera</taxon>
        <taxon>Rotifera</taxon>
        <taxon>Eurotatoria</taxon>
        <taxon>Bdelloidea</taxon>
        <taxon>Adinetida</taxon>
        <taxon>Adinetidae</taxon>
        <taxon>Adineta</taxon>
    </lineage>
</organism>
<dbReference type="AlphaFoldDB" id="A0A814ZXA0"/>
<evidence type="ECO:0000259" key="7">
    <source>
        <dbReference type="PROSITE" id="PS50262"/>
    </source>
</evidence>
<comment type="subcellular location">
    <subcellularLocation>
        <location evidence="1">Membrane</location>
    </subcellularLocation>
</comment>
<comment type="caution">
    <text evidence="8">The sequence shown here is derived from an EMBL/GenBank/DDBJ whole genome shotgun (WGS) entry which is preliminary data.</text>
</comment>
<feature type="transmembrane region" description="Helical" evidence="6">
    <location>
        <begin position="129"/>
        <end position="154"/>
    </location>
</feature>
<keyword evidence="3 6" id="KW-1133">Transmembrane helix</keyword>
<evidence type="ECO:0000313" key="8">
    <source>
        <dbReference type="EMBL" id="CAF1247493.1"/>
    </source>
</evidence>
<reference evidence="8" key="1">
    <citation type="submission" date="2021-02" db="EMBL/GenBank/DDBJ databases">
        <authorList>
            <person name="Nowell W R."/>
        </authorList>
    </citation>
    <scope>NUCLEOTIDE SEQUENCE</scope>
</reference>
<dbReference type="EMBL" id="CAJNOR010002098">
    <property type="protein sequence ID" value="CAF1247493.1"/>
    <property type="molecule type" value="Genomic_DNA"/>
</dbReference>
<protein>
    <recommendedName>
        <fullName evidence="7">G-protein coupled receptors family 1 profile domain-containing protein</fullName>
    </recommendedName>
</protein>
<feature type="transmembrane region" description="Helical" evidence="6">
    <location>
        <begin position="296"/>
        <end position="314"/>
    </location>
</feature>
<feature type="domain" description="G-protein coupled receptors family 1 profile" evidence="7">
    <location>
        <begin position="25"/>
        <end position="210"/>
    </location>
</feature>
<feature type="transmembrane region" description="Helical" evidence="6">
    <location>
        <begin position="42"/>
        <end position="63"/>
    </location>
</feature>
<feature type="region of interest" description="Disordered" evidence="5">
    <location>
        <begin position="345"/>
        <end position="367"/>
    </location>
</feature>